<gene>
    <name evidence="1" type="ORF">PCIT_a3761</name>
</gene>
<accession>A0AAD4AG79</accession>
<protein>
    <submittedName>
        <fullName evidence="1">Uncharacterized protein</fullName>
    </submittedName>
</protein>
<dbReference type="Proteomes" id="UP000016487">
    <property type="component" value="Unassembled WGS sequence"/>
</dbReference>
<dbReference type="EMBL" id="AHBZ03000023">
    <property type="protein sequence ID" value="KAF7767691.1"/>
    <property type="molecule type" value="Genomic_DNA"/>
</dbReference>
<comment type="caution">
    <text evidence="1">The sequence shown here is derived from an EMBL/GenBank/DDBJ whole genome shotgun (WGS) entry which is preliminary data.</text>
</comment>
<organism evidence="1 2">
    <name type="scientific">Pseudoalteromonas citrea</name>
    <dbReference type="NCBI Taxonomy" id="43655"/>
    <lineage>
        <taxon>Bacteria</taxon>
        <taxon>Pseudomonadati</taxon>
        <taxon>Pseudomonadota</taxon>
        <taxon>Gammaproteobacteria</taxon>
        <taxon>Alteromonadales</taxon>
        <taxon>Pseudoalteromonadaceae</taxon>
        <taxon>Pseudoalteromonas</taxon>
    </lineage>
</organism>
<evidence type="ECO:0000313" key="1">
    <source>
        <dbReference type="EMBL" id="KAF7767691.1"/>
    </source>
</evidence>
<dbReference type="AlphaFoldDB" id="A0AAD4AG79"/>
<sequence length="66" mass="7525">MNLDWGCLMSAISTLTPMVRNIFGWISSSPRHLSAAFAEIHINTLTKIVNHFIFFPLKQSYIVWAS</sequence>
<evidence type="ECO:0000313" key="2">
    <source>
        <dbReference type="Proteomes" id="UP000016487"/>
    </source>
</evidence>
<reference evidence="1" key="2">
    <citation type="submission" date="2015-03" db="EMBL/GenBank/DDBJ databases">
        <title>Genome sequence of Pseudoalteromonas citrea.</title>
        <authorList>
            <person name="Xie B.-B."/>
            <person name="Rong J.-C."/>
            <person name="Qin Q.-L."/>
            <person name="Zhang Y.-Z."/>
        </authorList>
    </citation>
    <scope>NUCLEOTIDE SEQUENCE</scope>
    <source>
        <strain evidence="1">DSM 8771</strain>
    </source>
</reference>
<proteinExistence type="predicted"/>
<reference evidence="1" key="1">
    <citation type="journal article" date="2012" name="J. Bacteriol.">
        <title>Genome sequences of type strains of seven species of the marine bacterium Pseudoalteromonas.</title>
        <authorList>
            <person name="Xie B.B."/>
            <person name="Shu Y.L."/>
            <person name="Qin Q.L."/>
            <person name="Rong J.C."/>
            <person name="Zhang X.Y."/>
            <person name="Chen X.L."/>
            <person name="Shi M."/>
            <person name="He H.L."/>
            <person name="Zhou B.C."/>
            <person name="Zhang Y.Z."/>
        </authorList>
    </citation>
    <scope>NUCLEOTIDE SEQUENCE</scope>
    <source>
        <strain evidence="1">DSM 8771</strain>
    </source>
</reference>
<name>A0AAD4AG79_9GAMM</name>